<feature type="non-terminal residue" evidence="9">
    <location>
        <position position="256"/>
    </location>
</feature>
<keyword evidence="3 8" id="KW-0812">Transmembrane</keyword>
<evidence type="ECO:0000313" key="10">
    <source>
        <dbReference type="Proteomes" id="UP000669903"/>
    </source>
</evidence>
<feature type="transmembrane region" description="Helical" evidence="8">
    <location>
        <begin position="140"/>
        <end position="164"/>
    </location>
</feature>
<protein>
    <submittedName>
        <fullName evidence="9">GR28B protein</fullName>
    </submittedName>
</protein>
<dbReference type="GO" id="GO:0005886">
    <property type="term" value="C:plasma membrane"/>
    <property type="evidence" value="ECO:0007669"/>
    <property type="project" value="UniProtKB-SubCell"/>
</dbReference>
<keyword evidence="5 8" id="KW-0472">Membrane</keyword>
<evidence type="ECO:0000256" key="7">
    <source>
        <dbReference type="ARBA" id="ARBA00023224"/>
    </source>
</evidence>
<sequence>MSKVLKDQDNFFAILFGVFTMYFALLVLQIIMLYINYVCVLKACFKRINDNLLHIQKFVINDMKPGASNVIRHTQRNQFLLIELRVLKKQHLMISDAVQMLNMIFSLQLLAAVVLYFLVLTFDLYFFAFGWQRVFIGMDWHILDVFLTSLTHNIFQIILIVWVCETGKNQAQKIGTTIHDLLNSTNDEKMKSELQLFSLQILHCKNTFSVKGLTIDATLLTALVGNITTYFLILIQFLNISHSCDKRTTVNITESN</sequence>
<dbReference type="Proteomes" id="UP000669903">
    <property type="component" value="Unassembled WGS sequence"/>
</dbReference>
<dbReference type="GO" id="GO:0043025">
    <property type="term" value="C:neuronal cell body"/>
    <property type="evidence" value="ECO:0007669"/>
    <property type="project" value="TreeGrafter"/>
</dbReference>
<dbReference type="GO" id="GO:0007165">
    <property type="term" value="P:signal transduction"/>
    <property type="evidence" value="ECO:0007669"/>
    <property type="project" value="UniProtKB-KW"/>
</dbReference>
<evidence type="ECO:0000313" key="9">
    <source>
        <dbReference type="EMBL" id="KAG5338780.1"/>
    </source>
</evidence>
<keyword evidence="6" id="KW-0675">Receptor</keyword>
<reference evidence="9" key="1">
    <citation type="submission" date="2020-03" db="EMBL/GenBank/DDBJ databases">
        <title>Relaxed selection underlies rapid genomic changes in the transitions from sociality to social parasitism in ants.</title>
        <authorList>
            <person name="Bi X."/>
        </authorList>
    </citation>
    <scope>NUCLEOTIDE SEQUENCE</scope>
    <source>
        <strain evidence="9">BGI-DK2014a</strain>
        <tissue evidence="9">Whole body</tissue>
    </source>
</reference>
<accession>A0A836K8Q3</accession>
<feature type="non-terminal residue" evidence="9">
    <location>
        <position position="1"/>
    </location>
</feature>
<keyword evidence="7" id="KW-0807">Transducer</keyword>
<dbReference type="InterPro" id="IPR013604">
    <property type="entry name" value="7TM_chemorcpt"/>
</dbReference>
<dbReference type="GO" id="GO:0030424">
    <property type="term" value="C:axon"/>
    <property type="evidence" value="ECO:0007669"/>
    <property type="project" value="TreeGrafter"/>
</dbReference>
<dbReference type="PANTHER" id="PTHR21143">
    <property type="entry name" value="INVERTEBRATE GUSTATORY RECEPTOR"/>
    <property type="match status" value="1"/>
</dbReference>
<comment type="subcellular location">
    <subcellularLocation>
        <location evidence="1">Cell membrane</location>
        <topology evidence="1">Multi-pass membrane protein</topology>
    </subcellularLocation>
</comment>
<evidence type="ECO:0000256" key="5">
    <source>
        <dbReference type="ARBA" id="ARBA00023136"/>
    </source>
</evidence>
<dbReference type="GO" id="GO:0050909">
    <property type="term" value="P:sensory perception of taste"/>
    <property type="evidence" value="ECO:0007669"/>
    <property type="project" value="InterPro"/>
</dbReference>
<evidence type="ECO:0000256" key="6">
    <source>
        <dbReference type="ARBA" id="ARBA00023170"/>
    </source>
</evidence>
<name>A0A836K8Q3_9HYME</name>
<evidence type="ECO:0000256" key="8">
    <source>
        <dbReference type="SAM" id="Phobius"/>
    </source>
</evidence>
<feature type="transmembrane region" description="Helical" evidence="8">
    <location>
        <begin position="217"/>
        <end position="238"/>
    </location>
</feature>
<keyword evidence="10" id="KW-1185">Reference proteome</keyword>
<dbReference type="AlphaFoldDB" id="A0A836K8Q3"/>
<keyword evidence="2" id="KW-1003">Cell membrane</keyword>
<evidence type="ECO:0000256" key="3">
    <source>
        <dbReference type="ARBA" id="ARBA00022692"/>
    </source>
</evidence>
<gene>
    <name evidence="9" type="primary">Gr28b_5</name>
    <name evidence="9" type="ORF">G6Z76_0001378</name>
</gene>
<dbReference type="Pfam" id="PF08395">
    <property type="entry name" value="7tm_7"/>
    <property type="match status" value="1"/>
</dbReference>
<organism evidence="9 10">
    <name type="scientific">Acromyrmex charruanus</name>
    <dbReference type="NCBI Taxonomy" id="2715315"/>
    <lineage>
        <taxon>Eukaryota</taxon>
        <taxon>Metazoa</taxon>
        <taxon>Ecdysozoa</taxon>
        <taxon>Arthropoda</taxon>
        <taxon>Hexapoda</taxon>
        <taxon>Insecta</taxon>
        <taxon>Pterygota</taxon>
        <taxon>Neoptera</taxon>
        <taxon>Endopterygota</taxon>
        <taxon>Hymenoptera</taxon>
        <taxon>Apocrita</taxon>
        <taxon>Aculeata</taxon>
        <taxon>Formicoidea</taxon>
        <taxon>Formicidae</taxon>
        <taxon>Myrmicinae</taxon>
        <taxon>Acromyrmex</taxon>
    </lineage>
</organism>
<comment type="caution">
    <text evidence="9">The sequence shown here is derived from an EMBL/GenBank/DDBJ whole genome shotgun (WGS) entry which is preliminary data.</text>
</comment>
<evidence type="ECO:0000256" key="4">
    <source>
        <dbReference type="ARBA" id="ARBA00022989"/>
    </source>
</evidence>
<dbReference type="EMBL" id="JAANIC010003601">
    <property type="protein sequence ID" value="KAG5338780.1"/>
    <property type="molecule type" value="Genomic_DNA"/>
</dbReference>
<dbReference type="PANTHER" id="PTHR21143:SF104">
    <property type="entry name" value="GUSTATORY RECEPTOR 8A-RELATED"/>
    <property type="match status" value="1"/>
</dbReference>
<dbReference type="GO" id="GO:0030425">
    <property type="term" value="C:dendrite"/>
    <property type="evidence" value="ECO:0007669"/>
    <property type="project" value="TreeGrafter"/>
</dbReference>
<feature type="transmembrane region" description="Helical" evidence="8">
    <location>
        <begin position="109"/>
        <end position="128"/>
    </location>
</feature>
<dbReference type="GO" id="GO:0008049">
    <property type="term" value="P:male courtship behavior"/>
    <property type="evidence" value="ECO:0007669"/>
    <property type="project" value="TreeGrafter"/>
</dbReference>
<evidence type="ECO:0000256" key="1">
    <source>
        <dbReference type="ARBA" id="ARBA00004651"/>
    </source>
</evidence>
<evidence type="ECO:0000256" key="2">
    <source>
        <dbReference type="ARBA" id="ARBA00022475"/>
    </source>
</evidence>
<proteinExistence type="predicted"/>
<keyword evidence="4 8" id="KW-1133">Transmembrane helix</keyword>
<feature type="transmembrane region" description="Helical" evidence="8">
    <location>
        <begin position="12"/>
        <end position="37"/>
    </location>
</feature>
<dbReference type="GO" id="GO:0007635">
    <property type="term" value="P:chemosensory behavior"/>
    <property type="evidence" value="ECO:0007669"/>
    <property type="project" value="TreeGrafter"/>
</dbReference>